<dbReference type="Proteomes" id="UP000092093">
    <property type="component" value="Unassembled WGS sequence"/>
</dbReference>
<dbReference type="Gene3D" id="3.40.220.10">
    <property type="entry name" value="Leucine Aminopeptidase, subunit E, domain 1"/>
    <property type="match status" value="1"/>
</dbReference>
<feature type="domain" description="Macro" evidence="2">
    <location>
        <begin position="1"/>
        <end position="172"/>
    </location>
</feature>
<dbReference type="PROSITE" id="PS51154">
    <property type="entry name" value="MACRO"/>
    <property type="match status" value="1"/>
</dbReference>
<dbReference type="AlphaFoldDB" id="A0A1B7X0F8"/>
<comment type="caution">
    <text evidence="3">The sequence shown here is derived from an EMBL/GenBank/DDBJ whole genome shotgun (WGS) entry which is preliminary data.</text>
</comment>
<dbReference type="Pfam" id="PF01661">
    <property type="entry name" value="Macro"/>
    <property type="match status" value="1"/>
</dbReference>
<evidence type="ECO:0000256" key="1">
    <source>
        <dbReference type="ARBA" id="ARBA00035885"/>
    </source>
</evidence>
<dbReference type="InterPro" id="IPR043472">
    <property type="entry name" value="Macro_dom-like"/>
</dbReference>
<reference evidence="3 4" key="1">
    <citation type="submission" date="2015-09" db="EMBL/GenBank/DDBJ databases">
        <title>Aphanizomenon flos-aquae WA102.</title>
        <authorList>
            <person name="Driscoll C."/>
        </authorList>
    </citation>
    <scope>NUCLEOTIDE SEQUENCE [LARGE SCALE GENOMIC DNA]</scope>
    <source>
        <strain evidence="3">WA102</strain>
    </source>
</reference>
<dbReference type="SUPFAM" id="SSF52949">
    <property type="entry name" value="Macro domain-like"/>
    <property type="match status" value="1"/>
</dbReference>
<dbReference type="PANTHER" id="PTHR12521">
    <property type="entry name" value="PROTEIN C6ORF130"/>
    <property type="match status" value="1"/>
</dbReference>
<accession>A0A1B7X0F8</accession>
<dbReference type="InterPro" id="IPR002589">
    <property type="entry name" value="Macro_dom"/>
</dbReference>
<dbReference type="EMBL" id="LJOW01000082">
    <property type="protein sequence ID" value="OBQ42848.1"/>
    <property type="molecule type" value="Genomic_DNA"/>
</dbReference>
<evidence type="ECO:0000313" key="3">
    <source>
        <dbReference type="EMBL" id="OBQ42848.1"/>
    </source>
</evidence>
<evidence type="ECO:0000313" key="4">
    <source>
        <dbReference type="Proteomes" id="UP000092093"/>
    </source>
</evidence>
<comment type="catalytic activity">
    <reaction evidence="1">
        <text>an N-(ADP-alpha-D-ribosyl)-thymidine in DNA + H2O = a thymidine in DNA + ADP-D-ribose</text>
        <dbReference type="Rhea" id="RHEA:71655"/>
        <dbReference type="Rhea" id="RHEA-COMP:13556"/>
        <dbReference type="Rhea" id="RHEA-COMP:18051"/>
        <dbReference type="ChEBI" id="CHEBI:15377"/>
        <dbReference type="ChEBI" id="CHEBI:57967"/>
        <dbReference type="ChEBI" id="CHEBI:137386"/>
        <dbReference type="ChEBI" id="CHEBI:191199"/>
    </reaction>
    <physiologicalReaction direction="left-to-right" evidence="1">
        <dbReference type="Rhea" id="RHEA:71656"/>
    </physiologicalReaction>
</comment>
<gene>
    <name evidence="3" type="ORF">AN484_15570</name>
</gene>
<dbReference type="InterPro" id="IPR050892">
    <property type="entry name" value="ADP-ribose_metab_enzymes"/>
</dbReference>
<protein>
    <recommendedName>
        <fullName evidence="2">Macro domain-containing protein</fullName>
    </recommendedName>
</protein>
<dbReference type="PANTHER" id="PTHR12521:SF0">
    <property type="entry name" value="ADP-RIBOSE GLYCOHYDROLASE OARD1"/>
    <property type="match status" value="1"/>
</dbReference>
<dbReference type="GO" id="GO:0140291">
    <property type="term" value="P:peptidyl-glutamate ADP-deribosylation"/>
    <property type="evidence" value="ECO:0007669"/>
    <property type="project" value="TreeGrafter"/>
</dbReference>
<proteinExistence type="predicted"/>
<organism evidence="3 4">
    <name type="scientific">Aphanizomenon flos-aquae WA102</name>
    <dbReference type="NCBI Taxonomy" id="1710896"/>
    <lineage>
        <taxon>Bacteria</taxon>
        <taxon>Bacillati</taxon>
        <taxon>Cyanobacteriota</taxon>
        <taxon>Cyanophyceae</taxon>
        <taxon>Nostocales</taxon>
        <taxon>Aphanizomenonaceae</taxon>
        <taxon>Aphanizomenon</taxon>
    </lineage>
</organism>
<evidence type="ECO:0000259" key="2">
    <source>
        <dbReference type="PROSITE" id="PS51154"/>
    </source>
</evidence>
<name>A0A1B7X0F8_APHFL</name>
<sequence>MTHTKKMINYRPAGTNLFLEKTESIVNAVNCQGISGSGIAYFVSIKFPKETKVYERMCADKAIAPGIVGVIPAKPTAGNPNIKYIFALPTIGTFQEFNKLDYAGKLNLVKIGLEDLRRVLLTMPELKSISIPALGCGVAGLKWGDVKPIIEEFLSDVPQDVFVIEPRDKGKE</sequence>